<accession>A0A1E5UFD6</accession>
<sequence length="158" mass="17633">MTAISSSCALIISSPNFLTSGSTRLLSSTIRIAPAWCGIMDFRNWTSPTAVCCRIPDQNSTIISTPRPIRILLSFLLGYIFPIISSSMINIEEAIRPAIYNWFMFGITLASLSTIAYISINIEIKEIRSIQNNFLYAEAWLYCACWTDSLPDSISCLE</sequence>
<evidence type="ECO:0000313" key="2">
    <source>
        <dbReference type="EMBL" id="OEL11612.1"/>
    </source>
</evidence>
<dbReference type="AlphaFoldDB" id="A0A1E5UFD6"/>
<dbReference type="Proteomes" id="UP000095601">
    <property type="component" value="Unassembled WGS sequence"/>
</dbReference>
<reference evidence="2 3" key="1">
    <citation type="submission" date="2016-09" db="EMBL/GenBank/DDBJ databases">
        <authorList>
            <person name="Capua I."/>
            <person name="De Benedictis P."/>
            <person name="Joannis T."/>
            <person name="Lombin L.H."/>
            <person name="Cattoli G."/>
        </authorList>
    </citation>
    <scope>NUCLEOTIDE SEQUENCE [LARGE SCALE GENOMIC DNA]</scope>
    <source>
        <strain evidence="2 3">NRS-1</strain>
    </source>
</reference>
<keyword evidence="1" id="KW-0812">Transmembrane</keyword>
<keyword evidence="3" id="KW-1185">Reference proteome</keyword>
<dbReference type="EMBL" id="MKGI01000029">
    <property type="protein sequence ID" value="OEL11612.1"/>
    <property type="molecule type" value="Genomic_DNA"/>
</dbReference>
<keyword evidence="1" id="KW-0472">Membrane</keyword>
<protein>
    <submittedName>
        <fullName evidence="2">Uncharacterized protein</fullName>
    </submittedName>
</protein>
<keyword evidence="1" id="KW-1133">Transmembrane helix</keyword>
<name>A0A1E5UFD6_9FLAO</name>
<proteinExistence type="predicted"/>
<feature type="transmembrane region" description="Helical" evidence="1">
    <location>
        <begin position="102"/>
        <end position="120"/>
    </location>
</feature>
<gene>
    <name evidence="2" type="ORF">BHF72_1878</name>
</gene>
<organism evidence="2 3">
    <name type="scientific">Cloacibacterium normanense</name>
    <dbReference type="NCBI Taxonomy" id="237258"/>
    <lineage>
        <taxon>Bacteria</taxon>
        <taxon>Pseudomonadati</taxon>
        <taxon>Bacteroidota</taxon>
        <taxon>Flavobacteriia</taxon>
        <taxon>Flavobacteriales</taxon>
        <taxon>Weeksellaceae</taxon>
    </lineage>
</organism>
<evidence type="ECO:0000313" key="3">
    <source>
        <dbReference type="Proteomes" id="UP000095601"/>
    </source>
</evidence>
<feature type="transmembrane region" description="Helical" evidence="1">
    <location>
        <begin position="71"/>
        <end position="90"/>
    </location>
</feature>
<comment type="caution">
    <text evidence="2">The sequence shown here is derived from an EMBL/GenBank/DDBJ whole genome shotgun (WGS) entry which is preliminary data.</text>
</comment>
<evidence type="ECO:0000256" key="1">
    <source>
        <dbReference type="SAM" id="Phobius"/>
    </source>
</evidence>